<protein>
    <submittedName>
        <fullName evidence="1">Histidine phosphatase family protein</fullName>
    </submittedName>
</protein>
<dbReference type="Proteomes" id="UP000317169">
    <property type="component" value="Unassembled WGS sequence"/>
</dbReference>
<dbReference type="AlphaFoldDB" id="A0A507ZTZ5"/>
<accession>A0A507ZTZ5</accession>
<organism evidence="1 2">
    <name type="scientific">Haloflavibacter putidus</name>
    <dbReference type="NCBI Taxonomy" id="2576776"/>
    <lineage>
        <taxon>Bacteria</taxon>
        <taxon>Pseudomonadati</taxon>
        <taxon>Bacteroidota</taxon>
        <taxon>Flavobacteriia</taxon>
        <taxon>Flavobacteriales</taxon>
        <taxon>Flavobacteriaceae</taxon>
        <taxon>Haloflavibacter</taxon>
    </lineage>
</organism>
<dbReference type="InterPro" id="IPR013078">
    <property type="entry name" value="His_Pase_superF_clade-1"/>
</dbReference>
<dbReference type="CDD" id="cd07040">
    <property type="entry name" value="HP"/>
    <property type="match status" value="1"/>
</dbReference>
<dbReference type="Pfam" id="PF00300">
    <property type="entry name" value="His_Phos_1"/>
    <property type="match status" value="1"/>
</dbReference>
<sequence length="161" mass="18348">MKKLIIVRHGKSSWKEDLPDNKRPLKKRGFNDAELIIKAFKLYLQKPIKAYSSHAVRALTTAELFKEGLDIKDENFTVIKDLYTFDASNLIGFIKNLDDNLDKVMLFGHNPAITETVNQLGSKSFDNVPTTGLVVIDFDTDSWSKINDGRTLLSLFPRNFK</sequence>
<evidence type="ECO:0000313" key="1">
    <source>
        <dbReference type="EMBL" id="TQD40061.1"/>
    </source>
</evidence>
<reference evidence="1 2" key="1">
    <citation type="submission" date="2019-06" db="EMBL/GenBank/DDBJ databases">
        <title>Flavibacter putida gen. nov., sp. nov., a novel marine bacterium of the family Flavobacteriaceae isolated from coastal seawater.</title>
        <authorList>
            <person name="Feng X."/>
        </authorList>
    </citation>
    <scope>NUCLEOTIDE SEQUENCE [LARGE SCALE GENOMIC DNA]</scope>
    <source>
        <strain evidence="1 2">PLHSN227</strain>
    </source>
</reference>
<name>A0A507ZTZ5_9FLAO</name>
<evidence type="ECO:0000313" key="2">
    <source>
        <dbReference type="Proteomes" id="UP000317169"/>
    </source>
</evidence>
<gene>
    <name evidence="1" type="ORF">FKR84_02365</name>
</gene>
<dbReference type="InterPro" id="IPR029033">
    <property type="entry name" value="His_PPase_superfam"/>
</dbReference>
<proteinExistence type="predicted"/>
<dbReference type="Gene3D" id="3.40.50.1240">
    <property type="entry name" value="Phosphoglycerate mutase-like"/>
    <property type="match status" value="1"/>
</dbReference>
<dbReference type="OrthoDB" id="9810154at2"/>
<comment type="caution">
    <text evidence="1">The sequence shown here is derived from an EMBL/GenBank/DDBJ whole genome shotgun (WGS) entry which is preliminary data.</text>
</comment>
<keyword evidence="2" id="KW-1185">Reference proteome</keyword>
<dbReference type="EMBL" id="VIAR01000002">
    <property type="protein sequence ID" value="TQD40061.1"/>
    <property type="molecule type" value="Genomic_DNA"/>
</dbReference>
<dbReference type="SUPFAM" id="SSF53254">
    <property type="entry name" value="Phosphoglycerate mutase-like"/>
    <property type="match status" value="1"/>
</dbReference>
<dbReference type="RefSeq" id="WP_141420591.1">
    <property type="nucleotide sequence ID" value="NZ_VIAR01000002.1"/>
</dbReference>